<organism evidence="3 4">
    <name type="scientific">Actinomadura harenae</name>
    <dbReference type="NCBI Taxonomy" id="2483351"/>
    <lineage>
        <taxon>Bacteria</taxon>
        <taxon>Bacillati</taxon>
        <taxon>Actinomycetota</taxon>
        <taxon>Actinomycetes</taxon>
        <taxon>Streptosporangiales</taxon>
        <taxon>Thermomonosporaceae</taxon>
        <taxon>Actinomadura</taxon>
    </lineage>
</organism>
<evidence type="ECO:0000313" key="3">
    <source>
        <dbReference type="EMBL" id="RMI33168.1"/>
    </source>
</evidence>
<keyword evidence="4" id="KW-1185">Reference proteome</keyword>
<proteinExistence type="predicted"/>
<dbReference type="Pfam" id="PF13581">
    <property type="entry name" value="HATPase_c_2"/>
    <property type="match status" value="1"/>
</dbReference>
<evidence type="ECO:0000256" key="1">
    <source>
        <dbReference type="ARBA" id="ARBA00022527"/>
    </source>
</evidence>
<dbReference type="GO" id="GO:0004674">
    <property type="term" value="F:protein serine/threonine kinase activity"/>
    <property type="evidence" value="ECO:0007669"/>
    <property type="project" value="UniProtKB-KW"/>
</dbReference>
<evidence type="ECO:0000259" key="2">
    <source>
        <dbReference type="Pfam" id="PF13581"/>
    </source>
</evidence>
<dbReference type="Gene3D" id="3.30.565.10">
    <property type="entry name" value="Histidine kinase-like ATPase, C-terminal domain"/>
    <property type="match status" value="1"/>
</dbReference>
<dbReference type="Proteomes" id="UP000282674">
    <property type="component" value="Unassembled WGS sequence"/>
</dbReference>
<keyword evidence="3" id="KW-0547">Nucleotide-binding</keyword>
<keyword evidence="1" id="KW-0418">Kinase</keyword>
<feature type="domain" description="Histidine kinase/HSP90-like ATPase" evidence="2">
    <location>
        <begin position="29"/>
        <end position="129"/>
    </location>
</feature>
<sequence>MKWTGGTASDWLWSPPPMRWRRVYAGHAGQVRSARKFAEVLFAGTPCVEVVALAVSELAGNAVRHSRSGEGNGGWFGLELTQGNPVYVAVTDLGGHGVPTVLPKGYGGLNGEGGRGLKMLYDLAVALGVHGNRKFDHTVWVDLDFRAKLETTAQTQALLAS</sequence>
<reference evidence="3 4" key="1">
    <citation type="submission" date="2018-10" db="EMBL/GenBank/DDBJ databases">
        <title>Isolation from soil.</title>
        <authorList>
            <person name="Hu J."/>
        </authorList>
    </citation>
    <scope>NUCLEOTIDE SEQUENCE [LARGE SCALE GENOMIC DNA]</scope>
    <source>
        <strain evidence="3 4">NEAU-Ht49</strain>
    </source>
</reference>
<dbReference type="InterPro" id="IPR036890">
    <property type="entry name" value="HATPase_C_sf"/>
</dbReference>
<protein>
    <submittedName>
        <fullName evidence="3">ATP-binding protein</fullName>
    </submittedName>
</protein>
<dbReference type="AlphaFoldDB" id="A0A3M2LEQ5"/>
<gene>
    <name evidence="3" type="ORF">EBO15_41565</name>
</gene>
<comment type="caution">
    <text evidence="3">The sequence shown here is derived from an EMBL/GenBank/DDBJ whole genome shotgun (WGS) entry which is preliminary data.</text>
</comment>
<dbReference type="InterPro" id="IPR003594">
    <property type="entry name" value="HATPase_dom"/>
</dbReference>
<evidence type="ECO:0000313" key="4">
    <source>
        <dbReference type="Proteomes" id="UP000282674"/>
    </source>
</evidence>
<dbReference type="PANTHER" id="PTHR35526:SF3">
    <property type="entry name" value="ANTI-SIGMA-F FACTOR RSBW"/>
    <property type="match status" value="1"/>
</dbReference>
<keyword evidence="1" id="KW-0808">Transferase</keyword>
<dbReference type="PANTHER" id="PTHR35526">
    <property type="entry name" value="ANTI-SIGMA-F FACTOR RSBW-RELATED"/>
    <property type="match status" value="1"/>
</dbReference>
<dbReference type="InterPro" id="IPR050267">
    <property type="entry name" value="Anti-sigma-factor_SerPK"/>
</dbReference>
<keyword evidence="3" id="KW-0067">ATP-binding</keyword>
<name>A0A3M2LEQ5_9ACTN</name>
<accession>A0A3M2LEQ5</accession>
<dbReference type="GO" id="GO:0005524">
    <property type="term" value="F:ATP binding"/>
    <property type="evidence" value="ECO:0007669"/>
    <property type="project" value="UniProtKB-KW"/>
</dbReference>
<dbReference type="EMBL" id="RFFG01000183">
    <property type="protein sequence ID" value="RMI33168.1"/>
    <property type="molecule type" value="Genomic_DNA"/>
</dbReference>
<keyword evidence="1" id="KW-0723">Serine/threonine-protein kinase</keyword>